<dbReference type="PROSITE" id="PS51534">
    <property type="entry name" value="SEFIR"/>
    <property type="match status" value="1"/>
</dbReference>
<dbReference type="GO" id="GO:0030368">
    <property type="term" value="F:interleukin-17 receptor activity"/>
    <property type="evidence" value="ECO:0007669"/>
    <property type="project" value="InterPro"/>
</dbReference>
<dbReference type="InterPro" id="IPR038683">
    <property type="entry name" value="IL17RA/B_FnIII-like_1_sf"/>
</dbReference>
<evidence type="ECO:0000259" key="11">
    <source>
        <dbReference type="PROSITE" id="PS51534"/>
    </source>
</evidence>
<dbReference type="Gene3D" id="2.60.40.2160">
    <property type="entry name" value="Interleukin-17 receptor A/B, fibronectin-III-like domain 1"/>
    <property type="match status" value="1"/>
</dbReference>
<dbReference type="OMA" id="ELSKFWV"/>
<dbReference type="GO" id="GO:0005886">
    <property type="term" value="C:plasma membrane"/>
    <property type="evidence" value="ECO:0007669"/>
    <property type="project" value="UniProtKB-SubCell"/>
</dbReference>
<dbReference type="InterPro" id="IPR039465">
    <property type="entry name" value="IL-17_rcpt-like"/>
</dbReference>
<reference evidence="12" key="1">
    <citation type="submission" date="2025-08" db="UniProtKB">
        <authorList>
            <consortium name="Ensembl"/>
        </authorList>
    </citation>
    <scope>IDENTIFICATION</scope>
</reference>
<feature type="chain" id="PRO_5034827619" description="SEFIR domain-containing protein" evidence="10">
    <location>
        <begin position="26"/>
        <end position="442"/>
    </location>
</feature>
<keyword evidence="6 9" id="KW-0472">Membrane</keyword>
<comment type="subcellular location">
    <subcellularLocation>
        <location evidence="1">Cell membrane</location>
        <topology evidence="1">Single-pass type I membrane protein</topology>
    </subcellularLocation>
</comment>
<evidence type="ECO:0000256" key="1">
    <source>
        <dbReference type="ARBA" id="ARBA00004251"/>
    </source>
</evidence>
<dbReference type="GeneTree" id="ENSGT00930000151761"/>
<keyword evidence="3 9" id="KW-0812">Transmembrane</keyword>
<organism evidence="12 13">
    <name type="scientific">Dicentrarchus labrax</name>
    <name type="common">European seabass</name>
    <name type="synonym">Morone labrax</name>
    <dbReference type="NCBI Taxonomy" id="13489"/>
    <lineage>
        <taxon>Eukaryota</taxon>
        <taxon>Metazoa</taxon>
        <taxon>Chordata</taxon>
        <taxon>Craniata</taxon>
        <taxon>Vertebrata</taxon>
        <taxon>Euteleostomi</taxon>
        <taxon>Actinopterygii</taxon>
        <taxon>Neopterygii</taxon>
        <taxon>Teleostei</taxon>
        <taxon>Neoteleostei</taxon>
        <taxon>Acanthomorphata</taxon>
        <taxon>Eupercaria</taxon>
        <taxon>Moronidae</taxon>
        <taxon>Dicentrarchus</taxon>
    </lineage>
</organism>
<sequence length="442" mass="49454">MMMMMMMMRGVTLIFVSYVWVQVNSQEIKVECHEFYGKPPPVTHISPSFLADLKVKLLTGEERYTLNISWAINIDASIQHLTGTRIVILGEPTHHCEYNPPLANLTTSMQKWFHYLVRVSYGFNSIQVANLPLPQKGSGSAYKEFNINIPKPSDVPKPIVPIVKSTTYSTTLQDSTRLRKETVPANVSFTNIVVGVFGVLAVLMILVHTCYIIYKNCGAKFATSLGFKMLPTSPVVPVPVLVVYPAENLAFQRAVVALAEFLQWQGDCSVAIDMWQQGKIAELGPMRWLAEQAKAADRVLIVCPQPSSQPSDYPPNHILPDPSIPAAAHDLFPLILNMVASHAKSAHDLAKFWVVQLGGKCEKRPSNLALELRACKTFCLMKDLNRLYRSLHQDNKKIPNLVCRPGVEQSTVKLREAIEKLVEHQQRILKEVESLKSVVTTI</sequence>
<reference evidence="12" key="2">
    <citation type="submission" date="2025-09" db="UniProtKB">
        <authorList>
            <consortium name="Ensembl"/>
        </authorList>
    </citation>
    <scope>IDENTIFICATION</scope>
</reference>
<keyword evidence="4 10" id="KW-0732">Signal</keyword>
<evidence type="ECO:0000256" key="3">
    <source>
        <dbReference type="ARBA" id="ARBA00022692"/>
    </source>
</evidence>
<dbReference type="PANTHER" id="PTHR15583:SF11">
    <property type="entry name" value="INTERLEUKIN-17 RECEPTOR B"/>
    <property type="match status" value="1"/>
</dbReference>
<accession>A0A8C4INJ9</accession>
<evidence type="ECO:0000256" key="10">
    <source>
        <dbReference type="SAM" id="SignalP"/>
    </source>
</evidence>
<dbReference type="InterPro" id="IPR013568">
    <property type="entry name" value="SEFIR_dom"/>
</dbReference>
<keyword evidence="13" id="KW-1185">Reference proteome</keyword>
<dbReference type="OrthoDB" id="8963084at2759"/>
<dbReference type="RefSeq" id="XP_051282795.1">
    <property type="nucleotide sequence ID" value="XM_051426835.1"/>
</dbReference>
<dbReference type="Gene3D" id="3.40.50.11530">
    <property type="match status" value="1"/>
</dbReference>
<evidence type="ECO:0000313" key="13">
    <source>
        <dbReference type="Proteomes" id="UP000694389"/>
    </source>
</evidence>
<dbReference type="Pfam" id="PF08357">
    <property type="entry name" value="SEFIR"/>
    <property type="match status" value="1"/>
</dbReference>
<evidence type="ECO:0000256" key="5">
    <source>
        <dbReference type="ARBA" id="ARBA00022989"/>
    </source>
</evidence>
<evidence type="ECO:0000256" key="8">
    <source>
        <dbReference type="ARBA" id="ARBA00023180"/>
    </source>
</evidence>
<keyword evidence="5 9" id="KW-1133">Transmembrane helix</keyword>
<keyword evidence="7" id="KW-0675">Receptor</keyword>
<dbReference type="GeneID" id="127378154"/>
<keyword evidence="2" id="KW-1003">Cell membrane</keyword>
<feature type="domain" description="SEFIR" evidence="11">
    <location>
        <begin position="237"/>
        <end position="389"/>
    </location>
</feature>
<evidence type="ECO:0000313" key="12">
    <source>
        <dbReference type="Ensembl" id="ENSDLAP00005060585.1"/>
    </source>
</evidence>
<feature type="transmembrane region" description="Helical" evidence="9">
    <location>
        <begin position="192"/>
        <end position="214"/>
    </location>
</feature>
<keyword evidence="8" id="KW-0325">Glycoprotein</keyword>
<dbReference type="AlphaFoldDB" id="A0A8C4INJ9"/>
<dbReference type="Proteomes" id="UP000694389">
    <property type="component" value="Unassembled WGS sequence"/>
</dbReference>
<protein>
    <recommendedName>
        <fullName evidence="11">SEFIR domain-containing protein</fullName>
    </recommendedName>
</protein>
<evidence type="ECO:0000256" key="6">
    <source>
        <dbReference type="ARBA" id="ARBA00023136"/>
    </source>
</evidence>
<dbReference type="PANTHER" id="PTHR15583">
    <property type="entry name" value="INTERLEUKIN-17 RECEPTOR"/>
    <property type="match status" value="1"/>
</dbReference>
<feature type="signal peptide" evidence="10">
    <location>
        <begin position="1"/>
        <end position="25"/>
    </location>
</feature>
<evidence type="ECO:0000256" key="4">
    <source>
        <dbReference type="ARBA" id="ARBA00022729"/>
    </source>
</evidence>
<evidence type="ECO:0000256" key="7">
    <source>
        <dbReference type="ARBA" id="ARBA00023170"/>
    </source>
</evidence>
<proteinExistence type="predicted"/>
<dbReference type="Ensembl" id="ENSDLAT00005064159.2">
    <property type="protein sequence ID" value="ENSDLAP00005060585.1"/>
    <property type="gene ID" value="ENSDLAG00005025422.2"/>
</dbReference>
<evidence type="ECO:0000256" key="9">
    <source>
        <dbReference type="SAM" id="Phobius"/>
    </source>
</evidence>
<name>A0A8C4INJ9_DICLA</name>
<evidence type="ECO:0000256" key="2">
    <source>
        <dbReference type="ARBA" id="ARBA00022475"/>
    </source>
</evidence>
<gene>
    <name evidence="12" type="primary">LOC127378154</name>
</gene>